<feature type="transmembrane region" description="Helical" evidence="10">
    <location>
        <begin position="510"/>
        <end position="533"/>
    </location>
</feature>
<comment type="subcellular location">
    <subcellularLocation>
        <location evidence="1">Membrane</location>
        <topology evidence="1">Multi-pass membrane protein</topology>
    </subcellularLocation>
</comment>
<evidence type="ECO:0000256" key="4">
    <source>
        <dbReference type="ARBA" id="ARBA00022692"/>
    </source>
</evidence>
<dbReference type="GO" id="GO:0140359">
    <property type="term" value="F:ABC-type transporter activity"/>
    <property type="evidence" value="ECO:0007669"/>
    <property type="project" value="InterPro"/>
</dbReference>
<dbReference type="InterPro" id="IPR003439">
    <property type="entry name" value="ABC_transporter-like_ATP-bd"/>
</dbReference>
<evidence type="ECO:0000313" key="12">
    <source>
        <dbReference type="EMBL" id="KAF0897636.1"/>
    </source>
</evidence>
<dbReference type="InterPro" id="IPR050352">
    <property type="entry name" value="ABCG_transporters"/>
</dbReference>
<evidence type="ECO:0000313" key="13">
    <source>
        <dbReference type="Proteomes" id="UP000479710"/>
    </source>
</evidence>
<dbReference type="SUPFAM" id="SSF52540">
    <property type="entry name" value="P-loop containing nucleoside triphosphate hydrolases"/>
    <property type="match status" value="1"/>
</dbReference>
<dbReference type="GO" id="GO:0016887">
    <property type="term" value="F:ATP hydrolysis activity"/>
    <property type="evidence" value="ECO:0007669"/>
    <property type="project" value="InterPro"/>
</dbReference>
<evidence type="ECO:0000256" key="3">
    <source>
        <dbReference type="ARBA" id="ARBA00022448"/>
    </source>
</evidence>
<feature type="region of interest" description="Disordered" evidence="9">
    <location>
        <begin position="1"/>
        <end position="68"/>
    </location>
</feature>
<evidence type="ECO:0000259" key="11">
    <source>
        <dbReference type="PROSITE" id="PS50893"/>
    </source>
</evidence>
<dbReference type="GO" id="GO:0005524">
    <property type="term" value="F:ATP binding"/>
    <property type="evidence" value="ECO:0007669"/>
    <property type="project" value="UniProtKB-KW"/>
</dbReference>
<dbReference type="AlphaFoldDB" id="A0A6G1CBY2"/>
<dbReference type="Gene3D" id="3.40.50.300">
    <property type="entry name" value="P-loop containing nucleotide triphosphate hydrolases"/>
    <property type="match status" value="1"/>
</dbReference>
<keyword evidence="6" id="KW-0067">ATP-binding</keyword>
<dbReference type="GO" id="GO:0005886">
    <property type="term" value="C:plasma membrane"/>
    <property type="evidence" value="ECO:0007669"/>
    <property type="project" value="TreeGrafter"/>
</dbReference>
<dbReference type="SMART" id="SM00382">
    <property type="entry name" value="AAA"/>
    <property type="match status" value="1"/>
</dbReference>
<name>A0A6G1CBY2_9ORYZ</name>
<keyword evidence="3" id="KW-0813">Transport</keyword>
<feature type="transmembrane region" description="Helical" evidence="10">
    <location>
        <begin position="589"/>
        <end position="613"/>
    </location>
</feature>
<protein>
    <recommendedName>
        <fullName evidence="11">ABC transporter domain-containing protein</fullName>
    </recommendedName>
</protein>
<comment type="caution">
    <text evidence="12">The sequence shown here is derived from an EMBL/GenBank/DDBJ whole genome shotgun (WGS) entry which is preliminary data.</text>
</comment>
<dbReference type="Pfam" id="PF00005">
    <property type="entry name" value="ABC_tran"/>
    <property type="match status" value="1"/>
</dbReference>
<keyword evidence="8 10" id="KW-0472">Membrane</keyword>
<dbReference type="Pfam" id="PF19055">
    <property type="entry name" value="ABC2_membrane_7"/>
    <property type="match status" value="1"/>
</dbReference>
<keyword evidence="13" id="KW-1185">Reference proteome</keyword>
<evidence type="ECO:0000256" key="8">
    <source>
        <dbReference type="ARBA" id="ARBA00023136"/>
    </source>
</evidence>
<evidence type="ECO:0000256" key="6">
    <source>
        <dbReference type="ARBA" id="ARBA00022840"/>
    </source>
</evidence>
<keyword evidence="7 10" id="KW-1133">Transmembrane helix</keyword>
<dbReference type="InterPro" id="IPR043926">
    <property type="entry name" value="ABCG_dom"/>
</dbReference>
<dbReference type="InterPro" id="IPR013525">
    <property type="entry name" value="ABC2_TM"/>
</dbReference>
<proteinExistence type="inferred from homology"/>
<dbReference type="FunFam" id="3.40.50.300:FF:000337">
    <property type="entry name" value="ABC transporter G family member 22"/>
    <property type="match status" value="1"/>
</dbReference>
<evidence type="ECO:0000256" key="9">
    <source>
        <dbReference type="SAM" id="MobiDB-lite"/>
    </source>
</evidence>
<evidence type="ECO:0000256" key="10">
    <source>
        <dbReference type="SAM" id="Phobius"/>
    </source>
</evidence>
<evidence type="ECO:0000256" key="7">
    <source>
        <dbReference type="ARBA" id="ARBA00022989"/>
    </source>
</evidence>
<feature type="compositionally biased region" description="Basic and acidic residues" evidence="9">
    <location>
        <begin position="1"/>
        <end position="14"/>
    </location>
</feature>
<dbReference type="PANTHER" id="PTHR48041:SF111">
    <property type="entry name" value="ABC TRANSPORTER G FAMILY MEMBER 14"/>
    <property type="match status" value="1"/>
</dbReference>
<dbReference type="PROSITE" id="PS00211">
    <property type="entry name" value="ABC_TRANSPORTER_1"/>
    <property type="match status" value="1"/>
</dbReference>
<sequence length="725" mass="76942">MPPQELHGDDEHQRQTAQGGGGGHHLINFSAPPPSTTSSSTNSAAVATTNPSGAVVHPTTSSPPSAATARLRPAANSFPLVLKFEEVVYKVKVGQPAGGWCARMSSAIGGGGEGKKKKGAAAAATKMREKTIISGMSGVVRPGEMLAMLGPSGSGKTTLLTALGGRQGGGGRGMLSGKITYNGQPFSGAVKRRTGFVTQHDVLYPHLTVAETLWYTALLRLPRALGAGEKRAHAEEVMLELGLGKVAHSMIGGVRGVRGLSGGERKRVSIGLEMLVDPSLLLLDEPTSGLDSTTAARIVGTLRRMAAGGGRTVVVTIHQPSSRLYHMFDKVLLLSSDGCPIYYGRAADALSYFASVGFASPLSLNPADLMLDLANGIAPQIGGGDGDVGGGAAAAGGGGSEVEQKEVRGKLAAAYDRHIAPAVKLDICAREGGGGVGQGAAAAARRRGKAAAEWTTGWWAQFSVLLRRGLKERRYESFNKLRIFQVLSVASLAGLLWWRTPAAHLQDRTALIFFFSVFWGFFPLYNAVFTFPLERPMLLKERSSGMYRLSSYFAARTAADLPMELALPTAFVVILYWMGGLDPRPAPFILSLLVVLYSVLVAQSLGLAIGAVLMDVKQGTTLASVITMVFLIAGGYYVQHIPPFVGWLRWLNYSFYCYRLLIGIQFGDGGSYYDCGGGARCLVAEFPAIKAVGLNNHWVDVCVMALLLVGYRIIAYLALDRLKPR</sequence>
<keyword evidence="5" id="KW-0547">Nucleotide-binding</keyword>
<dbReference type="InterPro" id="IPR017871">
    <property type="entry name" value="ABC_transporter-like_CS"/>
</dbReference>
<feature type="transmembrane region" description="Helical" evidence="10">
    <location>
        <begin position="553"/>
        <end position="577"/>
    </location>
</feature>
<feature type="transmembrane region" description="Helical" evidence="10">
    <location>
        <begin position="620"/>
        <end position="638"/>
    </location>
</feature>
<feature type="transmembrane region" description="Helical" evidence="10">
    <location>
        <begin position="698"/>
        <end position="719"/>
    </location>
</feature>
<gene>
    <name evidence="12" type="ORF">E2562_000359</name>
</gene>
<dbReference type="PANTHER" id="PTHR48041">
    <property type="entry name" value="ABC TRANSPORTER G FAMILY MEMBER 28"/>
    <property type="match status" value="1"/>
</dbReference>
<dbReference type="Pfam" id="PF01061">
    <property type="entry name" value="ABC2_membrane"/>
    <property type="match status" value="1"/>
</dbReference>
<feature type="compositionally biased region" description="Low complexity" evidence="9">
    <location>
        <begin position="36"/>
        <end position="68"/>
    </location>
</feature>
<keyword evidence="4 10" id="KW-0812">Transmembrane</keyword>
<evidence type="ECO:0000256" key="5">
    <source>
        <dbReference type="ARBA" id="ARBA00022741"/>
    </source>
</evidence>
<feature type="domain" description="ABC transporter" evidence="11">
    <location>
        <begin position="115"/>
        <end position="362"/>
    </location>
</feature>
<organism evidence="12 13">
    <name type="scientific">Oryza meyeriana var. granulata</name>
    <dbReference type="NCBI Taxonomy" id="110450"/>
    <lineage>
        <taxon>Eukaryota</taxon>
        <taxon>Viridiplantae</taxon>
        <taxon>Streptophyta</taxon>
        <taxon>Embryophyta</taxon>
        <taxon>Tracheophyta</taxon>
        <taxon>Spermatophyta</taxon>
        <taxon>Magnoliopsida</taxon>
        <taxon>Liliopsida</taxon>
        <taxon>Poales</taxon>
        <taxon>Poaceae</taxon>
        <taxon>BOP clade</taxon>
        <taxon>Oryzoideae</taxon>
        <taxon>Oryzeae</taxon>
        <taxon>Oryzinae</taxon>
        <taxon>Oryza</taxon>
        <taxon>Oryza meyeriana</taxon>
    </lineage>
</organism>
<dbReference type="PROSITE" id="PS50893">
    <property type="entry name" value="ABC_TRANSPORTER_2"/>
    <property type="match status" value="1"/>
</dbReference>
<dbReference type="Proteomes" id="UP000479710">
    <property type="component" value="Unassembled WGS sequence"/>
</dbReference>
<reference evidence="12 13" key="1">
    <citation type="submission" date="2019-11" db="EMBL/GenBank/DDBJ databases">
        <title>Whole genome sequence of Oryza granulata.</title>
        <authorList>
            <person name="Li W."/>
        </authorList>
    </citation>
    <scope>NUCLEOTIDE SEQUENCE [LARGE SCALE GENOMIC DNA]</scope>
    <source>
        <strain evidence="13">cv. Menghai</strain>
        <tissue evidence="12">Leaf</tissue>
    </source>
</reference>
<feature type="transmembrane region" description="Helical" evidence="10">
    <location>
        <begin position="481"/>
        <end position="498"/>
    </location>
</feature>
<evidence type="ECO:0000256" key="1">
    <source>
        <dbReference type="ARBA" id="ARBA00004141"/>
    </source>
</evidence>
<comment type="similarity">
    <text evidence="2">Belongs to the ABC transporter superfamily. ABCG family. Eye pigment precursor importer (TC 3.A.1.204) subfamily.</text>
</comment>
<dbReference type="InterPro" id="IPR003593">
    <property type="entry name" value="AAA+_ATPase"/>
</dbReference>
<accession>A0A6G1CBY2</accession>
<dbReference type="OrthoDB" id="66620at2759"/>
<dbReference type="EMBL" id="SPHZ02000009">
    <property type="protein sequence ID" value="KAF0897636.1"/>
    <property type="molecule type" value="Genomic_DNA"/>
</dbReference>
<dbReference type="InterPro" id="IPR027417">
    <property type="entry name" value="P-loop_NTPase"/>
</dbReference>
<evidence type="ECO:0000256" key="2">
    <source>
        <dbReference type="ARBA" id="ARBA00005814"/>
    </source>
</evidence>